<keyword evidence="7" id="KW-0812">Transmembrane</keyword>
<dbReference type="OrthoDB" id="9785252at2"/>
<keyword evidence="7" id="KW-0472">Membrane</keyword>
<dbReference type="AlphaFoldDB" id="A0A0C1Y7R9"/>
<dbReference type="InterPro" id="IPR050980">
    <property type="entry name" value="2C_sensor_his_kinase"/>
</dbReference>
<keyword evidence="4" id="KW-0547">Nucleotide-binding</keyword>
<keyword evidence="3" id="KW-0808">Transferase</keyword>
<feature type="transmembrane region" description="Helical" evidence="7">
    <location>
        <begin position="156"/>
        <end position="176"/>
    </location>
</feature>
<gene>
    <name evidence="9" type="ORF">TSA66_22260</name>
</gene>
<comment type="caution">
    <text evidence="9">The sequence shown here is derived from an EMBL/GenBank/DDBJ whole genome shotgun (WGS) entry which is preliminary data.</text>
</comment>
<feature type="transmembrane region" description="Helical" evidence="7">
    <location>
        <begin position="47"/>
        <end position="65"/>
    </location>
</feature>
<proteinExistence type="predicted"/>
<evidence type="ECO:0000256" key="6">
    <source>
        <dbReference type="ARBA" id="ARBA00022840"/>
    </source>
</evidence>
<evidence type="ECO:0000259" key="8">
    <source>
        <dbReference type="PROSITE" id="PS50109"/>
    </source>
</evidence>
<feature type="transmembrane region" description="Helical" evidence="7">
    <location>
        <begin position="77"/>
        <end position="96"/>
    </location>
</feature>
<dbReference type="Gene3D" id="3.30.565.10">
    <property type="entry name" value="Histidine kinase-like ATPase, C-terminal domain"/>
    <property type="match status" value="1"/>
</dbReference>
<keyword evidence="6" id="KW-0067">ATP-binding</keyword>
<dbReference type="PRINTS" id="PR00344">
    <property type="entry name" value="BCTRLSENSOR"/>
</dbReference>
<dbReference type="SMART" id="SM00387">
    <property type="entry name" value="HATPase_c"/>
    <property type="match status" value="1"/>
</dbReference>
<protein>
    <recommendedName>
        <fullName evidence="2">histidine kinase</fullName>
        <ecNumber evidence="2">2.7.13.3</ecNumber>
    </recommendedName>
</protein>
<dbReference type="InterPro" id="IPR005467">
    <property type="entry name" value="His_kinase_dom"/>
</dbReference>
<dbReference type="InterPro" id="IPR003594">
    <property type="entry name" value="HATPase_dom"/>
</dbReference>
<accession>A0A0C1Y7R9</accession>
<dbReference type="GO" id="GO:0000155">
    <property type="term" value="F:phosphorelay sensor kinase activity"/>
    <property type="evidence" value="ECO:0007669"/>
    <property type="project" value="TreeGrafter"/>
</dbReference>
<dbReference type="Pfam" id="PF02518">
    <property type="entry name" value="HATPase_c"/>
    <property type="match status" value="1"/>
</dbReference>
<comment type="catalytic activity">
    <reaction evidence="1">
        <text>ATP + protein L-histidine = ADP + protein N-phospho-L-histidine.</text>
        <dbReference type="EC" id="2.7.13.3"/>
    </reaction>
</comment>
<evidence type="ECO:0000256" key="1">
    <source>
        <dbReference type="ARBA" id="ARBA00000085"/>
    </source>
</evidence>
<dbReference type="PANTHER" id="PTHR44936:SF10">
    <property type="entry name" value="SENSOR PROTEIN RSTB"/>
    <property type="match status" value="1"/>
</dbReference>
<dbReference type="STRING" id="709839.TSA66_22260"/>
<dbReference type="EC" id="2.7.13.3" evidence="2"/>
<dbReference type="Gene3D" id="1.10.287.130">
    <property type="match status" value="1"/>
</dbReference>
<evidence type="ECO:0000313" key="10">
    <source>
        <dbReference type="Proteomes" id="UP000031572"/>
    </source>
</evidence>
<dbReference type="SUPFAM" id="SSF55874">
    <property type="entry name" value="ATPase domain of HSP90 chaperone/DNA topoisomerase II/histidine kinase"/>
    <property type="match status" value="1"/>
</dbReference>
<name>A0A0C1Y7R9_9BURK</name>
<dbReference type="Pfam" id="PF25323">
    <property type="entry name" value="6TM_PilS"/>
    <property type="match status" value="1"/>
</dbReference>
<keyword evidence="7" id="KW-1133">Transmembrane helix</keyword>
<dbReference type="PROSITE" id="PS50109">
    <property type="entry name" value="HIS_KIN"/>
    <property type="match status" value="1"/>
</dbReference>
<feature type="transmembrane region" description="Helical" evidence="7">
    <location>
        <begin position="108"/>
        <end position="135"/>
    </location>
</feature>
<dbReference type="Proteomes" id="UP000031572">
    <property type="component" value="Unassembled WGS sequence"/>
</dbReference>
<reference evidence="9 10" key="1">
    <citation type="submission" date="2014-12" db="EMBL/GenBank/DDBJ databases">
        <title>Denitrispirillum autotrophicum gen. nov., sp. nov., Denitrifying, Facultatively Autotrophic Bacteria Isolated from Rice Paddy Soil.</title>
        <authorList>
            <person name="Ishii S."/>
            <person name="Ashida N."/>
            <person name="Ohno H."/>
            <person name="Otsuka S."/>
            <person name="Yokota A."/>
            <person name="Senoo K."/>
        </authorList>
    </citation>
    <scope>NUCLEOTIDE SEQUENCE [LARGE SCALE GENOMIC DNA]</scope>
    <source>
        <strain evidence="9 10">TSA66</strain>
    </source>
</reference>
<dbReference type="RefSeq" id="WP_040041559.1">
    <property type="nucleotide sequence ID" value="NZ_JWJG01000028.1"/>
</dbReference>
<feature type="transmembrane region" description="Helical" evidence="7">
    <location>
        <begin position="20"/>
        <end position="41"/>
    </location>
</feature>
<evidence type="ECO:0000313" key="9">
    <source>
        <dbReference type="EMBL" id="KIF82928.1"/>
    </source>
</evidence>
<dbReference type="GO" id="GO:0005886">
    <property type="term" value="C:plasma membrane"/>
    <property type="evidence" value="ECO:0007669"/>
    <property type="project" value="TreeGrafter"/>
</dbReference>
<sequence length="421" mass="45280">MQFPLILKPLPQHEALGRLVWMRTIALFFEALGVAVAAWRLEVSLPLAPVLAVMALLGAFNLGTWRRMQRPEPVGDGGLFFQLFIDIAALSAMLYLTGGATNPFVSLYLPALAVAAAILPWRLALVLAMCSLAAYSLMMSRYVPLHVTDHDMAMNYHLVGMWINFALSAGLITWFVGRRSRMLREKDAQLALARERHLKNEQMIALGTQAASTAHEIGTPLSTIALIAGDLKHDFAQHAALAAYRDDIATIEMQIALCKASLERMGDAAGGAVRTQDSVGVAGWLAQFVEKWRVRCPGTRLKLYAGASEARIRHARDLGQILLILLDNAAHAASATNTPVGVHLDVQSDCAVIRVEDKGPGIAPELLNRLGSEQVESACGGLGIGLMLAFASARQIGARITLSSVPGAGTMATVTLPLHET</sequence>
<evidence type="ECO:0000256" key="7">
    <source>
        <dbReference type="SAM" id="Phobius"/>
    </source>
</evidence>
<organism evidence="9 10">
    <name type="scientific">Noviherbaspirillum autotrophicum</name>
    <dbReference type="NCBI Taxonomy" id="709839"/>
    <lineage>
        <taxon>Bacteria</taxon>
        <taxon>Pseudomonadati</taxon>
        <taxon>Pseudomonadota</taxon>
        <taxon>Betaproteobacteria</taxon>
        <taxon>Burkholderiales</taxon>
        <taxon>Oxalobacteraceae</taxon>
        <taxon>Noviherbaspirillum</taxon>
    </lineage>
</organism>
<keyword evidence="10" id="KW-1185">Reference proteome</keyword>
<feature type="domain" description="Histidine kinase" evidence="8">
    <location>
        <begin position="212"/>
        <end position="420"/>
    </location>
</feature>
<dbReference type="InterPro" id="IPR036890">
    <property type="entry name" value="HATPase_C_sf"/>
</dbReference>
<dbReference type="InterPro" id="IPR004358">
    <property type="entry name" value="Sig_transdc_His_kin-like_C"/>
</dbReference>
<dbReference type="EMBL" id="JWJG01000028">
    <property type="protein sequence ID" value="KIF82928.1"/>
    <property type="molecule type" value="Genomic_DNA"/>
</dbReference>
<keyword evidence="5" id="KW-0418">Kinase</keyword>
<evidence type="ECO:0000256" key="2">
    <source>
        <dbReference type="ARBA" id="ARBA00012438"/>
    </source>
</evidence>
<dbReference type="PANTHER" id="PTHR44936">
    <property type="entry name" value="SENSOR PROTEIN CREC"/>
    <property type="match status" value="1"/>
</dbReference>
<evidence type="ECO:0000256" key="5">
    <source>
        <dbReference type="ARBA" id="ARBA00022777"/>
    </source>
</evidence>
<evidence type="ECO:0000256" key="3">
    <source>
        <dbReference type="ARBA" id="ARBA00022679"/>
    </source>
</evidence>
<dbReference type="GO" id="GO:0005524">
    <property type="term" value="F:ATP binding"/>
    <property type="evidence" value="ECO:0007669"/>
    <property type="project" value="UniProtKB-KW"/>
</dbReference>
<evidence type="ECO:0000256" key="4">
    <source>
        <dbReference type="ARBA" id="ARBA00022741"/>
    </source>
</evidence>